<accession>A0A139WKS4</accession>
<evidence type="ECO:0000256" key="1">
    <source>
        <dbReference type="SAM" id="MobiDB-lite"/>
    </source>
</evidence>
<reference evidence="2 3" key="2">
    <citation type="journal article" date="2010" name="Nucleic Acids Res.">
        <title>BeetleBase in 2010: revisions to provide comprehensive genomic information for Tribolium castaneum.</title>
        <authorList>
            <person name="Kim H.S."/>
            <person name="Murphy T."/>
            <person name="Xia J."/>
            <person name="Caragea D."/>
            <person name="Park Y."/>
            <person name="Beeman R.W."/>
            <person name="Lorenzen M.D."/>
            <person name="Butcher S."/>
            <person name="Manak J.R."/>
            <person name="Brown S.J."/>
        </authorList>
    </citation>
    <scope>GENOME REANNOTATION</scope>
    <source>
        <strain evidence="2 3">Georgia GA2</strain>
    </source>
</reference>
<evidence type="ECO:0000313" key="3">
    <source>
        <dbReference type="Proteomes" id="UP000007266"/>
    </source>
</evidence>
<evidence type="ECO:0000313" key="2">
    <source>
        <dbReference type="EMBL" id="KYB28668.1"/>
    </source>
</evidence>
<feature type="compositionally biased region" description="Basic and acidic residues" evidence="1">
    <location>
        <begin position="126"/>
        <end position="136"/>
    </location>
</feature>
<protein>
    <submittedName>
        <fullName evidence="2">Uncharacterized protein</fullName>
    </submittedName>
</protein>
<feature type="region of interest" description="Disordered" evidence="1">
    <location>
        <begin position="1"/>
        <end position="136"/>
    </location>
</feature>
<proteinExistence type="predicted"/>
<feature type="compositionally biased region" description="Polar residues" evidence="1">
    <location>
        <begin position="61"/>
        <end position="73"/>
    </location>
</feature>
<dbReference type="InParanoid" id="A0A139WKS4"/>
<feature type="compositionally biased region" description="Basic and acidic residues" evidence="1">
    <location>
        <begin position="1"/>
        <end position="17"/>
    </location>
</feature>
<reference evidence="2 3" key="1">
    <citation type="journal article" date="2008" name="Nature">
        <title>The genome of the model beetle and pest Tribolium castaneum.</title>
        <authorList>
            <consortium name="Tribolium Genome Sequencing Consortium"/>
            <person name="Richards S."/>
            <person name="Gibbs R.A."/>
            <person name="Weinstock G.M."/>
            <person name="Brown S.J."/>
            <person name="Denell R."/>
            <person name="Beeman R.W."/>
            <person name="Gibbs R."/>
            <person name="Beeman R.W."/>
            <person name="Brown S.J."/>
            <person name="Bucher G."/>
            <person name="Friedrich M."/>
            <person name="Grimmelikhuijzen C.J."/>
            <person name="Klingler M."/>
            <person name="Lorenzen M."/>
            <person name="Richards S."/>
            <person name="Roth S."/>
            <person name="Schroder R."/>
            <person name="Tautz D."/>
            <person name="Zdobnov E.M."/>
            <person name="Muzny D."/>
            <person name="Gibbs R.A."/>
            <person name="Weinstock G.M."/>
            <person name="Attaway T."/>
            <person name="Bell S."/>
            <person name="Buhay C.J."/>
            <person name="Chandrabose M.N."/>
            <person name="Chavez D."/>
            <person name="Clerk-Blankenburg K.P."/>
            <person name="Cree A."/>
            <person name="Dao M."/>
            <person name="Davis C."/>
            <person name="Chacko J."/>
            <person name="Dinh H."/>
            <person name="Dugan-Rocha S."/>
            <person name="Fowler G."/>
            <person name="Garner T.T."/>
            <person name="Garnes J."/>
            <person name="Gnirke A."/>
            <person name="Hawes A."/>
            <person name="Hernandez J."/>
            <person name="Hines S."/>
            <person name="Holder M."/>
            <person name="Hume J."/>
            <person name="Jhangiani S.N."/>
            <person name="Joshi V."/>
            <person name="Khan Z.M."/>
            <person name="Jackson L."/>
            <person name="Kovar C."/>
            <person name="Kowis A."/>
            <person name="Lee S."/>
            <person name="Lewis L.R."/>
            <person name="Margolis J."/>
            <person name="Morgan M."/>
            <person name="Nazareth L.V."/>
            <person name="Nguyen N."/>
            <person name="Okwuonu G."/>
            <person name="Parker D."/>
            <person name="Richards S."/>
            <person name="Ruiz S.J."/>
            <person name="Santibanez J."/>
            <person name="Savard J."/>
            <person name="Scherer S.E."/>
            <person name="Schneider B."/>
            <person name="Sodergren E."/>
            <person name="Tautz D."/>
            <person name="Vattahil S."/>
            <person name="Villasana D."/>
            <person name="White C.S."/>
            <person name="Wright R."/>
            <person name="Park Y."/>
            <person name="Beeman R.W."/>
            <person name="Lord J."/>
            <person name="Oppert B."/>
            <person name="Lorenzen M."/>
            <person name="Brown S."/>
            <person name="Wang L."/>
            <person name="Savard J."/>
            <person name="Tautz D."/>
            <person name="Richards S."/>
            <person name="Weinstock G."/>
            <person name="Gibbs R.A."/>
            <person name="Liu Y."/>
            <person name="Worley K."/>
            <person name="Weinstock G."/>
            <person name="Elsik C.G."/>
            <person name="Reese J.T."/>
            <person name="Elhaik E."/>
            <person name="Landan G."/>
            <person name="Graur D."/>
            <person name="Arensburger P."/>
            <person name="Atkinson P."/>
            <person name="Beeman R.W."/>
            <person name="Beidler J."/>
            <person name="Brown S.J."/>
            <person name="Demuth J.P."/>
            <person name="Drury D.W."/>
            <person name="Du Y.Z."/>
            <person name="Fujiwara H."/>
            <person name="Lorenzen M."/>
            <person name="Maselli V."/>
            <person name="Osanai M."/>
            <person name="Park Y."/>
            <person name="Robertson H.M."/>
            <person name="Tu Z."/>
            <person name="Wang J.J."/>
            <person name="Wang S."/>
            <person name="Richards S."/>
            <person name="Song H."/>
            <person name="Zhang L."/>
            <person name="Sodergren E."/>
            <person name="Werner D."/>
            <person name="Stanke M."/>
            <person name="Morgenstern B."/>
            <person name="Solovyev V."/>
            <person name="Kosarev P."/>
            <person name="Brown G."/>
            <person name="Chen H.C."/>
            <person name="Ermolaeva O."/>
            <person name="Hlavina W."/>
            <person name="Kapustin Y."/>
            <person name="Kiryutin B."/>
            <person name="Kitts P."/>
            <person name="Maglott D."/>
            <person name="Pruitt K."/>
            <person name="Sapojnikov V."/>
            <person name="Souvorov A."/>
            <person name="Mackey A.J."/>
            <person name="Waterhouse R.M."/>
            <person name="Wyder S."/>
            <person name="Zdobnov E.M."/>
            <person name="Zdobnov E.M."/>
            <person name="Wyder S."/>
            <person name="Kriventseva E.V."/>
            <person name="Kadowaki T."/>
            <person name="Bork P."/>
            <person name="Aranda M."/>
            <person name="Bao R."/>
            <person name="Beermann A."/>
            <person name="Berns N."/>
            <person name="Bolognesi R."/>
            <person name="Bonneton F."/>
            <person name="Bopp D."/>
            <person name="Brown S.J."/>
            <person name="Bucher G."/>
            <person name="Butts T."/>
            <person name="Chaumot A."/>
            <person name="Denell R.E."/>
            <person name="Ferrier D.E."/>
            <person name="Friedrich M."/>
            <person name="Gordon C.M."/>
            <person name="Jindra M."/>
            <person name="Klingler M."/>
            <person name="Lan Q."/>
            <person name="Lattorff H.M."/>
            <person name="Laudet V."/>
            <person name="von Levetsow C."/>
            <person name="Liu Z."/>
            <person name="Lutz R."/>
            <person name="Lynch J.A."/>
            <person name="da Fonseca R.N."/>
            <person name="Posnien N."/>
            <person name="Reuter R."/>
            <person name="Roth S."/>
            <person name="Savard J."/>
            <person name="Schinko J.B."/>
            <person name="Schmitt C."/>
            <person name="Schoppmeier M."/>
            <person name="Schroder R."/>
            <person name="Shippy T.D."/>
            <person name="Simonnet F."/>
            <person name="Marques-Souza H."/>
            <person name="Tautz D."/>
            <person name="Tomoyasu Y."/>
            <person name="Trauner J."/>
            <person name="Van der Zee M."/>
            <person name="Vervoort M."/>
            <person name="Wittkopp N."/>
            <person name="Wimmer E.A."/>
            <person name="Yang X."/>
            <person name="Jones A.K."/>
            <person name="Sattelle D.B."/>
            <person name="Ebert P.R."/>
            <person name="Nelson D."/>
            <person name="Scott J.G."/>
            <person name="Beeman R.W."/>
            <person name="Muthukrishnan S."/>
            <person name="Kramer K.J."/>
            <person name="Arakane Y."/>
            <person name="Beeman R.W."/>
            <person name="Zhu Q."/>
            <person name="Hogenkamp D."/>
            <person name="Dixit R."/>
            <person name="Oppert B."/>
            <person name="Jiang H."/>
            <person name="Zou Z."/>
            <person name="Marshall J."/>
            <person name="Elpidina E."/>
            <person name="Vinokurov K."/>
            <person name="Oppert C."/>
            <person name="Zou Z."/>
            <person name="Evans J."/>
            <person name="Lu Z."/>
            <person name="Zhao P."/>
            <person name="Sumathipala N."/>
            <person name="Altincicek B."/>
            <person name="Vilcinskas A."/>
            <person name="Williams M."/>
            <person name="Hultmark D."/>
            <person name="Hetru C."/>
            <person name="Jiang H."/>
            <person name="Grimmelikhuijzen C.J."/>
            <person name="Hauser F."/>
            <person name="Cazzamali G."/>
            <person name="Williamson M."/>
            <person name="Park Y."/>
            <person name="Li B."/>
            <person name="Tanaka Y."/>
            <person name="Predel R."/>
            <person name="Neupert S."/>
            <person name="Schachtner J."/>
            <person name="Verleyen P."/>
            <person name="Raible F."/>
            <person name="Bork P."/>
            <person name="Friedrich M."/>
            <person name="Walden K.K."/>
            <person name="Robertson H.M."/>
            <person name="Angeli S."/>
            <person name="Foret S."/>
            <person name="Bucher G."/>
            <person name="Schuetz S."/>
            <person name="Maleszka R."/>
            <person name="Wimmer E.A."/>
            <person name="Beeman R.W."/>
            <person name="Lorenzen M."/>
            <person name="Tomoyasu Y."/>
            <person name="Miller S.C."/>
            <person name="Grossmann D."/>
            <person name="Bucher G."/>
        </authorList>
    </citation>
    <scope>NUCLEOTIDE SEQUENCE [LARGE SCALE GENOMIC DNA]</scope>
    <source>
        <strain evidence="2 3">Georgia GA2</strain>
    </source>
</reference>
<dbReference type="Proteomes" id="UP000007266">
    <property type="component" value="Linkage group 3"/>
</dbReference>
<dbReference type="EMBL" id="KQ971321">
    <property type="protein sequence ID" value="KYB28668.1"/>
    <property type="molecule type" value="Genomic_DNA"/>
</dbReference>
<organism evidence="2 3">
    <name type="scientific">Tribolium castaneum</name>
    <name type="common">Red flour beetle</name>
    <dbReference type="NCBI Taxonomy" id="7070"/>
    <lineage>
        <taxon>Eukaryota</taxon>
        <taxon>Metazoa</taxon>
        <taxon>Ecdysozoa</taxon>
        <taxon>Arthropoda</taxon>
        <taxon>Hexapoda</taxon>
        <taxon>Insecta</taxon>
        <taxon>Pterygota</taxon>
        <taxon>Neoptera</taxon>
        <taxon>Endopterygota</taxon>
        <taxon>Coleoptera</taxon>
        <taxon>Polyphaga</taxon>
        <taxon>Cucujiformia</taxon>
        <taxon>Tenebrionidae</taxon>
        <taxon>Tenebrionidae incertae sedis</taxon>
        <taxon>Tribolium</taxon>
    </lineage>
</organism>
<gene>
    <name evidence="2" type="primary">AUGUSTUS-3.0.2_32401</name>
    <name evidence="2" type="ORF">TcasGA2_TC032401</name>
</gene>
<feature type="compositionally biased region" description="Basic and acidic residues" evidence="1">
    <location>
        <begin position="95"/>
        <end position="109"/>
    </location>
</feature>
<sequence>MPKDREGCQPDGLHGELQEQPNNRTKMERFEFKITGGSPAGRQVPMRQSAGPHHRHDHQQPVVTTPAASESVDTLTTTTDSQHTVSAEVVEVEEHDLGSDAESKARETLKLTARSRPAQTQTRPRTARDETKKEIQEDDEATLRELLIRYTPAHTLTILLSTSYLRCFQLIHS</sequence>
<keyword evidence="3" id="KW-1185">Reference proteome</keyword>
<name>A0A139WKS4_TRICA</name>
<dbReference type="AlphaFoldDB" id="A0A139WKS4"/>